<dbReference type="PIRSF" id="PIRSF029557">
    <property type="entry name" value="UCP029557"/>
    <property type="match status" value="1"/>
</dbReference>
<evidence type="ECO:0000259" key="2">
    <source>
        <dbReference type="Pfam" id="PF21028"/>
    </source>
</evidence>
<dbReference type="Gene3D" id="3.10.540.10">
    <property type="entry name" value="duf1285 like domain"/>
    <property type="match status" value="1"/>
</dbReference>
<dbReference type="EMBL" id="SACO01000003">
    <property type="protein sequence ID" value="RVU06386.1"/>
    <property type="molecule type" value="Genomic_DNA"/>
</dbReference>
<comment type="caution">
    <text evidence="3">The sequence shown here is derived from an EMBL/GenBank/DDBJ whole genome shotgun (WGS) entry which is preliminary data.</text>
</comment>
<evidence type="ECO:0000259" key="1">
    <source>
        <dbReference type="Pfam" id="PF06938"/>
    </source>
</evidence>
<dbReference type="InterPro" id="IPR023361">
    <property type="entry name" value="DUF1285_beta_roll_sf"/>
</dbReference>
<accession>A0A3S2UU54</accession>
<gene>
    <name evidence="3" type="ORF">EOE18_06090</name>
</gene>
<dbReference type="InterPro" id="IPR010707">
    <property type="entry name" value="DUF1285"/>
</dbReference>
<reference evidence="3 4" key="1">
    <citation type="submission" date="2019-01" db="EMBL/GenBank/DDBJ databases">
        <authorList>
            <person name="Chen W.-M."/>
        </authorList>
    </citation>
    <scope>NUCLEOTIDE SEQUENCE [LARGE SCALE GENOMIC DNA]</scope>
    <source>
        <strain evidence="3 4">FSY-9</strain>
    </source>
</reference>
<feature type="domain" description="DUF1285" evidence="1">
    <location>
        <begin position="27"/>
        <end position="94"/>
    </location>
</feature>
<dbReference type="Pfam" id="PF21028">
    <property type="entry name" value="DUF1285_C"/>
    <property type="match status" value="1"/>
</dbReference>
<dbReference type="Proteomes" id="UP000282837">
    <property type="component" value="Unassembled WGS sequence"/>
</dbReference>
<protein>
    <submittedName>
        <fullName evidence="3">DUF1285 domain-containing protein</fullName>
    </submittedName>
</protein>
<organism evidence="3 4">
    <name type="scientific">Novosphingobium umbonatum</name>
    <dbReference type="NCBI Taxonomy" id="1908524"/>
    <lineage>
        <taxon>Bacteria</taxon>
        <taxon>Pseudomonadati</taxon>
        <taxon>Pseudomonadota</taxon>
        <taxon>Alphaproteobacteria</taxon>
        <taxon>Sphingomonadales</taxon>
        <taxon>Sphingomonadaceae</taxon>
        <taxon>Novosphingobium</taxon>
    </lineage>
</organism>
<dbReference type="OrthoDB" id="3078366at2"/>
<evidence type="ECO:0000313" key="3">
    <source>
        <dbReference type="EMBL" id="RVU06386.1"/>
    </source>
</evidence>
<evidence type="ECO:0000313" key="4">
    <source>
        <dbReference type="Proteomes" id="UP000282837"/>
    </source>
</evidence>
<dbReference type="AlphaFoldDB" id="A0A3S2UU54"/>
<keyword evidence="4" id="KW-1185">Reference proteome</keyword>
<dbReference type="Gene3D" id="2.30.270.10">
    <property type="entry name" value="duf1285 protein"/>
    <property type="match status" value="1"/>
</dbReference>
<feature type="domain" description="DUF1285" evidence="2">
    <location>
        <begin position="96"/>
        <end position="182"/>
    </location>
</feature>
<dbReference type="InterPro" id="IPR048341">
    <property type="entry name" value="DUF1285_N"/>
</dbReference>
<proteinExistence type="predicted"/>
<dbReference type="InterPro" id="IPR048342">
    <property type="entry name" value="DUF1285_C"/>
</dbReference>
<dbReference type="Pfam" id="PF06938">
    <property type="entry name" value="DUF1285_N"/>
    <property type="match status" value="1"/>
</dbReference>
<sequence>MPMDVPPPLAACSLAELTALAQGAGLPPVERWHPTEVLDSRMVIRADGAWWHEGAPITRPAMVKAFSTLLMRDEAGQHWLVTPQDRQTIEVEDAAFIAVDVVERDGALAFRLNTEDTVIADAAHPLVARGTQDHPALYLSVRHGCEARLNRSTWGQIVDMAVDKCGMDGELWVESMGIRFPITPQNPA</sequence>
<name>A0A3S2UU54_9SPHN</name>